<dbReference type="Gene3D" id="1.10.630.10">
    <property type="entry name" value="Cytochrome P450"/>
    <property type="match status" value="1"/>
</dbReference>
<gene>
    <name evidence="8" type="ORF">B0J11DRAFT_331819</name>
</gene>
<evidence type="ECO:0000256" key="2">
    <source>
        <dbReference type="ARBA" id="ARBA00022617"/>
    </source>
</evidence>
<comment type="similarity">
    <text evidence="1">Belongs to the cytochrome P450 family.</text>
</comment>
<dbReference type="EMBL" id="JAGMWT010000008">
    <property type="protein sequence ID" value="KAH7124143.1"/>
    <property type="molecule type" value="Genomic_DNA"/>
</dbReference>
<dbReference type="GO" id="GO:0016705">
    <property type="term" value="F:oxidoreductase activity, acting on paired donors, with incorporation or reduction of molecular oxygen"/>
    <property type="evidence" value="ECO:0007669"/>
    <property type="project" value="InterPro"/>
</dbReference>
<dbReference type="SUPFAM" id="SSF48264">
    <property type="entry name" value="Cytochrome P450"/>
    <property type="match status" value="1"/>
</dbReference>
<protein>
    <submittedName>
        <fullName evidence="8">Cytochrome P450</fullName>
    </submittedName>
</protein>
<keyword evidence="9" id="KW-1185">Reference proteome</keyword>
<evidence type="ECO:0000256" key="4">
    <source>
        <dbReference type="ARBA" id="ARBA00023002"/>
    </source>
</evidence>
<keyword evidence="4" id="KW-0560">Oxidoreductase</keyword>
<evidence type="ECO:0000256" key="5">
    <source>
        <dbReference type="ARBA" id="ARBA00023004"/>
    </source>
</evidence>
<organism evidence="8 9">
    <name type="scientific">Dendryphion nanum</name>
    <dbReference type="NCBI Taxonomy" id="256645"/>
    <lineage>
        <taxon>Eukaryota</taxon>
        <taxon>Fungi</taxon>
        <taxon>Dikarya</taxon>
        <taxon>Ascomycota</taxon>
        <taxon>Pezizomycotina</taxon>
        <taxon>Dothideomycetes</taxon>
        <taxon>Pleosporomycetidae</taxon>
        <taxon>Pleosporales</taxon>
        <taxon>Torulaceae</taxon>
        <taxon>Dendryphion</taxon>
    </lineage>
</organism>
<dbReference type="InterPro" id="IPR036396">
    <property type="entry name" value="Cyt_P450_sf"/>
</dbReference>
<accession>A0A9P9IJ75</accession>
<dbReference type="InterPro" id="IPR002401">
    <property type="entry name" value="Cyt_P450_E_grp-I"/>
</dbReference>
<dbReference type="PRINTS" id="PR00463">
    <property type="entry name" value="EP450I"/>
</dbReference>
<dbReference type="GO" id="GO:0004497">
    <property type="term" value="F:monooxygenase activity"/>
    <property type="evidence" value="ECO:0007669"/>
    <property type="project" value="UniProtKB-KW"/>
</dbReference>
<dbReference type="Pfam" id="PF00067">
    <property type="entry name" value="p450"/>
    <property type="match status" value="1"/>
</dbReference>
<dbReference type="OrthoDB" id="10029320at2759"/>
<dbReference type="PANTHER" id="PTHR24291:SF50">
    <property type="entry name" value="BIFUNCTIONAL ALBAFLAVENONE MONOOXYGENASE_TERPENE SYNTHASE"/>
    <property type="match status" value="1"/>
</dbReference>
<feature type="binding site" description="axial binding residue" evidence="7">
    <location>
        <position position="427"/>
    </location>
    <ligand>
        <name>heme</name>
        <dbReference type="ChEBI" id="CHEBI:30413"/>
    </ligand>
    <ligandPart>
        <name>Fe</name>
        <dbReference type="ChEBI" id="CHEBI:18248"/>
    </ligandPart>
</feature>
<dbReference type="PRINTS" id="PR00385">
    <property type="entry name" value="P450"/>
</dbReference>
<evidence type="ECO:0000256" key="3">
    <source>
        <dbReference type="ARBA" id="ARBA00022723"/>
    </source>
</evidence>
<dbReference type="InterPro" id="IPR001128">
    <property type="entry name" value="Cyt_P450"/>
</dbReference>
<keyword evidence="3 7" id="KW-0479">Metal-binding</keyword>
<dbReference type="GO" id="GO:0005506">
    <property type="term" value="F:iron ion binding"/>
    <property type="evidence" value="ECO:0007669"/>
    <property type="project" value="InterPro"/>
</dbReference>
<evidence type="ECO:0000256" key="6">
    <source>
        <dbReference type="ARBA" id="ARBA00023033"/>
    </source>
</evidence>
<dbReference type="GO" id="GO:0020037">
    <property type="term" value="F:heme binding"/>
    <property type="evidence" value="ECO:0007669"/>
    <property type="project" value="InterPro"/>
</dbReference>
<keyword evidence="6" id="KW-0503">Monooxygenase</keyword>
<dbReference type="AlphaFoldDB" id="A0A9P9IJ75"/>
<keyword evidence="2 7" id="KW-0349">Heme</keyword>
<dbReference type="InterPro" id="IPR050196">
    <property type="entry name" value="Cytochrome_P450_Monoox"/>
</dbReference>
<sequence length="500" mass="56709">MFWGHLKLMGEVMAMFPGTVHPQYAVTTMCHMFDLPGAFYLDLWPLGPEFLVIVDPDIALHTTVIKNHPKHGDIPMHVDPIVGKDNIVSINGPKWKYLHNMLAPAFAVSRIRGMVGMIGDEVMQFRATLKKFAESGEIFHMEHTASCLTFDVIGTAVFGPGSSLGAQINGSSPSLQNFMDIMTYNAVQRDSKNPWTKFTARQKRLTATSELNATLSTLIRQRYNELERDNVDVSQKRKLTIMDLVLRDRLEETRKTGGGTEAGLNPEFMDVALTQIKTMLLAGTGTTNDTITFTYMLLSKHPEVVQKLREEHTRVFAPTIEETHEMLHNPDHHNKINDLTYTEHVVKETLRFFPIGSSGRSEDENGYFDFKGERYVTKGHFLLIVSHAMQLNPKLFPNAGTWDPDRFARNESPRHAWRPFERGPRACLGQTLAMDELKIILLLTVRDFDFHCSGLTPNKTPRVPWTDMDLTFGDRAFQEFVFEARPRDGMPMTVSKVGKP</sequence>
<comment type="cofactor">
    <cofactor evidence="7">
        <name>heme</name>
        <dbReference type="ChEBI" id="CHEBI:30413"/>
    </cofactor>
</comment>
<proteinExistence type="inferred from homology"/>
<name>A0A9P9IJ75_9PLEO</name>
<evidence type="ECO:0000313" key="9">
    <source>
        <dbReference type="Proteomes" id="UP000700596"/>
    </source>
</evidence>
<dbReference type="PANTHER" id="PTHR24291">
    <property type="entry name" value="CYTOCHROME P450 FAMILY 4"/>
    <property type="match status" value="1"/>
</dbReference>
<comment type="caution">
    <text evidence="8">The sequence shown here is derived from an EMBL/GenBank/DDBJ whole genome shotgun (WGS) entry which is preliminary data.</text>
</comment>
<evidence type="ECO:0000313" key="8">
    <source>
        <dbReference type="EMBL" id="KAH7124143.1"/>
    </source>
</evidence>
<dbReference type="Proteomes" id="UP000700596">
    <property type="component" value="Unassembled WGS sequence"/>
</dbReference>
<reference evidence="8" key="1">
    <citation type="journal article" date="2021" name="Nat. Commun.">
        <title>Genetic determinants of endophytism in the Arabidopsis root mycobiome.</title>
        <authorList>
            <person name="Mesny F."/>
            <person name="Miyauchi S."/>
            <person name="Thiergart T."/>
            <person name="Pickel B."/>
            <person name="Atanasova L."/>
            <person name="Karlsson M."/>
            <person name="Huettel B."/>
            <person name="Barry K.W."/>
            <person name="Haridas S."/>
            <person name="Chen C."/>
            <person name="Bauer D."/>
            <person name="Andreopoulos W."/>
            <person name="Pangilinan J."/>
            <person name="LaButti K."/>
            <person name="Riley R."/>
            <person name="Lipzen A."/>
            <person name="Clum A."/>
            <person name="Drula E."/>
            <person name="Henrissat B."/>
            <person name="Kohler A."/>
            <person name="Grigoriev I.V."/>
            <person name="Martin F.M."/>
            <person name="Hacquard S."/>
        </authorList>
    </citation>
    <scope>NUCLEOTIDE SEQUENCE</scope>
    <source>
        <strain evidence="8">MPI-CAGE-CH-0243</strain>
    </source>
</reference>
<keyword evidence="5 7" id="KW-0408">Iron</keyword>
<evidence type="ECO:0000256" key="7">
    <source>
        <dbReference type="PIRSR" id="PIRSR602401-1"/>
    </source>
</evidence>
<evidence type="ECO:0000256" key="1">
    <source>
        <dbReference type="ARBA" id="ARBA00010617"/>
    </source>
</evidence>